<evidence type="ECO:0000256" key="4">
    <source>
        <dbReference type="ARBA" id="ARBA00022692"/>
    </source>
</evidence>
<proteinExistence type="inferred from homology"/>
<evidence type="ECO:0000313" key="16">
    <source>
        <dbReference type="EMBL" id="MBG9390040.1"/>
    </source>
</evidence>
<feature type="domain" description="ABC transmembrane type-1" evidence="15">
    <location>
        <begin position="606"/>
        <end position="764"/>
    </location>
</feature>
<keyword evidence="2" id="KW-0813">Transport</keyword>
<dbReference type="NCBIfam" id="TIGR01965">
    <property type="entry name" value="VCBS_repeat"/>
    <property type="match status" value="3"/>
</dbReference>
<evidence type="ECO:0000256" key="7">
    <source>
        <dbReference type="ARBA" id="ARBA00022840"/>
    </source>
</evidence>
<dbReference type="PROSITE" id="PS50929">
    <property type="entry name" value="ABC_TM1F"/>
    <property type="match status" value="1"/>
</dbReference>
<dbReference type="InterPro" id="IPR027417">
    <property type="entry name" value="P-loop_NTPase"/>
</dbReference>
<dbReference type="Pfam" id="PF17803">
    <property type="entry name" value="Cadherin_4"/>
    <property type="match status" value="3"/>
</dbReference>
<name>A0A931H7D6_9BURK</name>
<evidence type="ECO:0000259" key="15">
    <source>
        <dbReference type="PROSITE" id="PS50929"/>
    </source>
</evidence>
<evidence type="ECO:0000256" key="2">
    <source>
        <dbReference type="ARBA" id="ARBA00022448"/>
    </source>
</evidence>
<dbReference type="PROSITE" id="PS00211">
    <property type="entry name" value="ABC_TRANSPORTER_1"/>
    <property type="match status" value="1"/>
</dbReference>
<dbReference type="PROSITE" id="PS50893">
    <property type="entry name" value="ABC_TRANSPORTER_2"/>
    <property type="match status" value="1"/>
</dbReference>
<dbReference type="PANTHER" id="PTHR24221:SF248">
    <property type="entry name" value="ABC TRANSPORTER TRANSMEMBRANE REGION"/>
    <property type="match status" value="1"/>
</dbReference>
<dbReference type="InterPro" id="IPR013783">
    <property type="entry name" value="Ig-like_fold"/>
</dbReference>
<keyword evidence="6" id="KW-0547">Nucleotide-binding</keyword>
<evidence type="ECO:0000256" key="8">
    <source>
        <dbReference type="ARBA" id="ARBA00022989"/>
    </source>
</evidence>
<evidence type="ECO:0000256" key="6">
    <source>
        <dbReference type="ARBA" id="ARBA00022741"/>
    </source>
</evidence>
<dbReference type="AlphaFoldDB" id="A0A931H7D6"/>
<dbReference type="SUPFAM" id="SSF90123">
    <property type="entry name" value="ABC transporter transmembrane region"/>
    <property type="match status" value="1"/>
</dbReference>
<dbReference type="InterPro" id="IPR040853">
    <property type="entry name" value="RapA2_cadherin-like"/>
</dbReference>
<dbReference type="InterPro" id="IPR039421">
    <property type="entry name" value="Type_1_exporter"/>
</dbReference>
<comment type="caution">
    <text evidence="16">The sequence shown here is derived from an EMBL/GenBank/DDBJ whole genome shotgun (WGS) entry which is preliminary data.</text>
</comment>
<evidence type="ECO:0000259" key="14">
    <source>
        <dbReference type="PROSITE" id="PS50893"/>
    </source>
</evidence>
<dbReference type="GO" id="GO:0031640">
    <property type="term" value="P:killing of cells of another organism"/>
    <property type="evidence" value="ECO:0007669"/>
    <property type="project" value="UniProtKB-KW"/>
</dbReference>
<sequence length="1032" mass="104683">MSLDLNGSPAGTNYVISYLDDSSAIGIVASGVVVGSGSSSVNTDGVNAIQIGGNWASGDYLQIGTLPSGLVLSGPGIAAGATSWTGQATGPVFIQRASQSTTPDAQWGAALQCVKFYNSTPQPGPQGLTAASRTINIDTLNASGALISHATSTINVNNAPWVPAQVGNATEAGGVNNTTAGAPATGNVLQGQVIDDPMDASTDVVSAVSFGGAAGTVGSALQGAFGKLTLNSDGSYTYAIDETNASVQALATSAQILTEVFNFTVRDTAGATGSSQLSIAIHGANDAATISGTSAGTVTGNSNVVAGNLTAGGALSISDPDAGQSSFVAQSSVAGTYGTFTLAANGAWTYAASNSQSAIQGLSTGQTLTDSFTARSLDGTSSKVVAVTIQGPYRAPVAAADTATAVEAGGVNNASAGANPVGNVLANDTVDPGDSKTVAAVMFGATAGAVGSALTGAYGSLTLNADGSYAYTVNNSNASVEALRAGTNTLADTFSYTLKNSAGASSTATLTITIQGTNDAPVANLDRFDVVASGTANGGTVTTGVSGNLLANDADVDAGDTKQMSWWSGSNSPYGTAGSVTAGGFTFTVNSSNAAVQALRTYNDTLTASYLAVMAAMGGPVALVPLVTIPLMIGTSLALQGPLDRAVQASMQASVQKQSMTIEVLTGIEALKLAAAEGIFQGAWERSVRQISKAGMRSKLISSFGSSMIGFYQSIAGVALVIVGVYQVSEQKLTLGGLIACSILMSRALAPMSQVAMFLARWAQTKIALRSVTRLLERAVERPEGKTFVLRDRIEGSVEFRAVTFSYPGAPVPALRNVSFSIAAGERVAIIGRSGSGKSTIAKLTTALYDAAEGSVLVGGVDTRQLDPHQLRRAIGAVAQDPFLFNGSVRVNIAYGSDAVDDHRVMDAAKEAGVDEFVRAHPMGYDLPVGERGALVSGGQRQAIVLARALVGDPSVLLLDEPSSSLDLAGEQALRARLQTLRTGETLILITHRLQLLDIVDRVIVMHDGKVAMDGPRAAVMERLARPAKEAP</sequence>
<dbReference type="InterPro" id="IPR036640">
    <property type="entry name" value="ABC1_TM_sf"/>
</dbReference>
<dbReference type="InterPro" id="IPR003439">
    <property type="entry name" value="ABC_transporter-like_ATP-bd"/>
</dbReference>
<evidence type="ECO:0000256" key="10">
    <source>
        <dbReference type="ARBA" id="ARBA00055355"/>
    </source>
</evidence>
<dbReference type="SMART" id="SM00382">
    <property type="entry name" value="AAA"/>
    <property type="match status" value="1"/>
</dbReference>
<dbReference type="SUPFAM" id="SSF52540">
    <property type="entry name" value="P-loop containing nucleoside triphosphate hydrolases"/>
    <property type="match status" value="1"/>
</dbReference>
<dbReference type="GO" id="GO:0005524">
    <property type="term" value="F:ATP binding"/>
    <property type="evidence" value="ECO:0007669"/>
    <property type="project" value="UniProtKB-KW"/>
</dbReference>
<organism evidence="16 17">
    <name type="scientific">Caenimonas aquaedulcis</name>
    <dbReference type="NCBI Taxonomy" id="2793270"/>
    <lineage>
        <taxon>Bacteria</taxon>
        <taxon>Pseudomonadati</taxon>
        <taxon>Pseudomonadota</taxon>
        <taxon>Betaproteobacteria</taxon>
        <taxon>Burkholderiales</taxon>
        <taxon>Comamonadaceae</taxon>
        <taxon>Caenimonas</taxon>
    </lineage>
</organism>
<dbReference type="RefSeq" id="WP_196987801.1">
    <property type="nucleotide sequence ID" value="NZ_JADWYS010000001.1"/>
</dbReference>
<comment type="function">
    <text evidence="10">Involved in the export of calmodulin-sensitive adenylate cyclase-hemolysin (cyclolysin).</text>
</comment>
<keyword evidence="5" id="KW-0354">Hemolysis</keyword>
<keyword evidence="7" id="KW-0067">ATP-binding</keyword>
<dbReference type="InterPro" id="IPR011527">
    <property type="entry name" value="ABC1_TM_dom"/>
</dbReference>
<keyword evidence="5" id="KW-0204">Cytolysis</keyword>
<keyword evidence="17" id="KW-1185">Reference proteome</keyword>
<comment type="similarity">
    <text evidence="11">Belongs to the ABC transporter superfamily. Cyclolysin exporter (TC 3.A.1.109.2) family.</text>
</comment>
<dbReference type="Pfam" id="PF00664">
    <property type="entry name" value="ABC_membrane"/>
    <property type="match status" value="1"/>
</dbReference>
<dbReference type="GO" id="GO:0016887">
    <property type="term" value="F:ATP hydrolysis activity"/>
    <property type="evidence" value="ECO:0007669"/>
    <property type="project" value="InterPro"/>
</dbReference>
<feature type="transmembrane region" description="Helical" evidence="13">
    <location>
        <begin position="735"/>
        <end position="760"/>
    </location>
</feature>
<dbReference type="FunFam" id="3.40.50.300:FF:000299">
    <property type="entry name" value="ABC transporter ATP-binding protein/permease"/>
    <property type="match status" value="1"/>
</dbReference>
<evidence type="ECO:0000256" key="1">
    <source>
        <dbReference type="ARBA" id="ARBA00004651"/>
    </source>
</evidence>
<dbReference type="GO" id="GO:0140359">
    <property type="term" value="F:ABC-type transporter activity"/>
    <property type="evidence" value="ECO:0007669"/>
    <property type="project" value="InterPro"/>
</dbReference>
<evidence type="ECO:0000256" key="13">
    <source>
        <dbReference type="SAM" id="Phobius"/>
    </source>
</evidence>
<evidence type="ECO:0000256" key="12">
    <source>
        <dbReference type="ARBA" id="ARBA00072252"/>
    </source>
</evidence>
<dbReference type="Gene3D" id="1.20.1560.10">
    <property type="entry name" value="ABC transporter type 1, transmembrane domain"/>
    <property type="match status" value="1"/>
</dbReference>
<dbReference type="InterPro" id="IPR003593">
    <property type="entry name" value="AAA+_ATPase"/>
</dbReference>
<comment type="subcellular location">
    <subcellularLocation>
        <location evidence="1">Cell membrane</location>
        <topology evidence="1">Multi-pass membrane protein</topology>
    </subcellularLocation>
</comment>
<keyword evidence="9 13" id="KW-0472">Membrane</keyword>
<feature type="transmembrane region" description="Helical" evidence="13">
    <location>
        <begin position="610"/>
        <end position="633"/>
    </location>
</feature>
<dbReference type="Pfam" id="PF00005">
    <property type="entry name" value="ABC_tran"/>
    <property type="match status" value="1"/>
</dbReference>
<reference evidence="16" key="1">
    <citation type="submission" date="2020-11" db="EMBL/GenBank/DDBJ databases">
        <title>Bacterial whole genome sequence for Caenimonas sp. DR4.4.</title>
        <authorList>
            <person name="Le V."/>
            <person name="Ko S.-R."/>
            <person name="Ahn C.-Y."/>
            <person name="Oh H.-M."/>
        </authorList>
    </citation>
    <scope>NUCLEOTIDE SEQUENCE</scope>
    <source>
        <strain evidence="16">DR4.4</strain>
    </source>
</reference>
<dbReference type="PANTHER" id="PTHR24221">
    <property type="entry name" value="ATP-BINDING CASSETTE SUB-FAMILY B"/>
    <property type="match status" value="1"/>
</dbReference>
<protein>
    <recommendedName>
        <fullName evidence="12">Cyclolysin secretion/processing ATP-binding protein CyaB</fullName>
    </recommendedName>
</protein>
<evidence type="ECO:0000313" key="17">
    <source>
        <dbReference type="Proteomes" id="UP000651050"/>
    </source>
</evidence>
<evidence type="ECO:0000256" key="9">
    <source>
        <dbReference type="ARBA" id="ARBA00023136"/>
    </source>
</evidence>
<keyword evidence="4 13" id="KW-0812">Transmembrane</keyword>
<dbReference type="InterPro" id="IPR010221">
    <property type="entry name" value="VCBS_dom"/>
</dbReference>
<evidence type="ECO:0000256" key="3">
    <source>
        <dbReference type="ARBA" id="ARBA00022475"/>
    </source>
</evidence>
<gene>
    <name evidence="16" type="ORF">I5803_18575</name>
</gene>
<dbReference type="EMBL" id="JADWYS010000001">
    <property type="protein sequence ID" value="MBG9390040.1"/>
    <property type="molecule type" value="Genomic_DNA"/>
</dbReference>
<feature type="transmembrane region" description="Helical" evidence="13">
    <location>
        <begin position="709"/>
        <end position="729"/>
    </location>
</feature>
<evidence type="ECO:0000256" key="11">
    <source>
        <dbReference type="ARBA" id="ARBA00061173"/>
    </source>
</evidence>
<accession>A0A931H7D6</accession>
<dbReference type="InterPro" id="IPR017871">
    <property type="entry name" value="ABC_transporter-like_CS"/>
</dbReference>
<dbReference type="GO" id="GO:0034040">
    <property type="term" value="F:ATPase-coupled lipid transmembrane transporter activity"/>
    <property type="evidence" value="ECO:0007669"/>
    <property type="project" value="TreeGrafter"/>
</dbReference>
<dbReference type="Gene3D" id="2.60.40.10">
    <property type="entry name" value="Immunoglobulins"/>
    <property type="match status" value="2"/>
</dbReference>
<keyword evidence="8 13" id="KW-1133">Transmembrane helix</keyword>
<dbReference type="Proteomes" id="UP000651050">
    <property type="component" value="Unassembled WGS sequence"/>
</dbReference>
<dbReference type="Gene3D" id="3.40.50.300">
    <property type="entry name" value="P-loop containing nucleotide triphosphate hydrolases"/>
    <property type="match status" value="1"/>
</dbReference>
<dbReference type="GO" id="GO:0005886">
    <property type="term" value="C:plasma membrane"/>
    <property type="evidence" value="ECO:0007669"/>
    <property type="project" value="UniProtKB-SubCell"/>
</dbReference>
<evidence type="ECO:0000256" key="5">
    <source>
        <dbReference type="ARBA" id="ARBA00022735"/>
    </source>
</evidence>
<keyword evidence="3" id="KW-1003">Cell membrane</keyword>
<feature type="domain" description="ABC transporter" evidence="14">
    <location>
        <begin position="798"/>
        <end position="1031"/>
    </location>
</feature>